<feature type="transmembrane region" description="Helical" evidence="2">
    <location>
        <begin position="385"/>
        <end position="406"/>
    </location>
</feature>
<accession>A0A2P2EDF7</accession>
<evidence type="ECO:0000256" key="1">
    <source>
        <dbReference type="SAM" id="MobiDB-lite"/>
    </source>
</evidence>
<keyword evidence="2" id="KW-0472">Membrane</keyword>
<dbReference type="OrthoDB" id="7413598at2"/>
<reference evidence="4" key="1">
    <citation type="journal article" date="2018" name="Genome Announc.">
        <title>Draft Genome Sequence of "Candidatus Phycosocius bacilliformis," an Alphaproteobacterial Ectosymbiont of the Hydrocarbon-Producing Green Alga Botryococcus braunii.</title>
        <authorList>
            <person name="Tanabe Y."/>
            <person name="Yamaguchi H."/>
            <person name="Watanabe M.M."/>
        </authorList>
    </citation>
    <scope>NUCLEOTIDE SEQUENCE [LARGE SCALE GENOMIC DNA]</scope>
    <source>
        <strain evidence="4">BOTRYCO-2</strain>
    </source>
</reference>
<feature type="domain" description="TraG N-terminal Proteobacteria" evidence="3">
    <location>
        <begin position="5"/>
        <end position="477"/>
    </location>
</feature>
<feature type="compositionally biased region" description="Low complexity" evidence="1">
    <location>
        <begin position="621"/>
        <end position="656"/>
    </location>
</feature>
<feature type="transmembrane region" description="Helical" evidence="2">
    <location>
        <begin position="438"/>
        <end position="457"/>
    </location>
</feature>
<feature type="compositionally biased region" description="Gly residues" evidence="1">
    <location>
        <begin position="660"/>
        <end position="672"/>
    </location>
</feature>
<dbReference type="InterPro" id="IPR012931">
    <property type="entry name" value="TraG_N_Proteobacteria"/>
</dbReference>
<feature type="transmembrane region" description="Helical" evidence="2">
    <location>
        <begin position="351"/>
        <end position="373"/>
    </location>
</feature>
<keyword evidence="2" id="KW-1133">Transmembrane helix</keyword>
<evidence type="ECO:0000313" key="5">
    <source>
        <dbReference type="Proteomes" id="UP000245086"/>
    </source>
</evidence>
<proteinExistence type="predicted"/>
<feature type="compositionally biased region" description="Polar residues" evidence="1">
    <location>
        <begin position="682"/>
        <end position="717"/>
    </location>
</feature>
<evidence type="ECO:0000313" key="4">
    <source>
        <dbReference type="EMBL" id="GBF59071.1"/>
    </source>
</evidence>
<dbReference type="AlphaFoldDB" id="A0A2P2EDF7"/>
<dbReference type="RefSeq" id="WP_108985927.1">
    <property type="nucleotide sequence ID" value="NZ_BFBR01000010.1"/>
</dbReference>
<dbReference type="Proteomes" id="UP000245086">
    <property type="component" value="Unassembled WGS sequence"/>
</dbReference>
<gene>
    <name evidence="4" type="ORF">PbB2_02763</name>
</gene>
<dbReference type="EMBL" id="BFBR01000010">
    <property type="protein sequence ID" value="GBF59071.1"/>
    <property type="molecule type" value="Genomic_DNA"/>
</dbReference>
<dbReference type="Pfam" id="PF07916">
    <property type="entry name" value="TraG_N"/>
    <property type="match status" value="1"/>
</dbReference>
<protein>
    <recommendedName>
        <fullName evidence="3">TraG N-terminal Proteobacteria domain-containing protein</fullName>
    </recommendedName>
</protein>
<feature type="transmembrane region" description="Helical" evidence="2">
    <location>
        <begin position="412"/>
        <end position="431"/>
    </location>
</feature>
<organism evidence="4 5">
    <name type="scientific">Candidatus Phycosocius bacilliformis</name>
    <dbReference type="NCBI Taxonomy" id="1445552"/>
    <lineage>
        <taxon>Bacteria</taxon>
        <taxon>Pseudomonadati</taxon>
        <taxon>Pseudomonadota</taxon>
        <taxon>Alphaproteobacteria</taxon>
        <taxon>Caulobacterales</taxon>
        <taxon>Caulobacterales incertae sedis</taxon>
        <taxon>Candidatus Phycosocius</taxon>
    </lineage>
</organism>
<name>A0A2P2EDF7_9PROT</name>
<keyword evidence="5" id="KW-1185">Reference proteome</keyword>
<feature type="transmembrane region" description="Helical" evidence="2">
    <location>
        <begin position="20"/>
        <end position="46"/>
    </location>
</feature>
<comment type="caution">
    <text evidence="4">The sequence shown here is derived from an EMBL/GenBank/DDBJ whole genome shotgun (WGS) entry which is preliminary data.</text>
</comment>
<feature type="region of interest" description="Disordered" evidence="1">
    <location>
        <begin position="934"/>
        <end position="973"/>
    </location>
</feature>
<evidence type="ECO:0000256" key="2">
    <source>
        <dbReference type="SAM" id="Phobius"/>
    </source>
</evidence>
<feature type="region of interest" description="Disordered" evidence="1">
    <location>
        <begin position="599"/>
        <end position="731"/>
    </location>
</feature>
<keyword evidence="2" id="KW-0812">Transmembrane</keyword>
<feature type="transmembrane region" description="Helical" evidence="2">
    <location>
        <begin position="58"/>
        <end position="81"/>
    </location>
</feature>
<sequence length="1145" mass="119492">MNFDIFVVGGIDIYKMVFDAIVGIMGSGMVGSAARIFALVGLLMVMFEVAFKGKAQNFLRYAITISLISGVIMVPKATVVIQDRLAPMSPRTVANVPLVVAFAASVTSRVGDRALTVFEQWFATPSAQSYANGGVVFGARLLGDYIQASPPARGQALAMAVFYRDCVIPELGPNGSLTTQEVSSSTDLLQTVTAAGKLNPGRMYIPLTDDGAPMTAVSCTDTTQITRLGTIEANLSTQMLQQVALENTPGLMELNTSSITAELPLATGRAQAALGDIANRITRGSATTSAEIGRLIVSRNALRDAVLNGGNGITPGNMVQLTGDYQAESQTASMFAASAHQAQKYIPMLKIVMECLFFALFPIMIPIFFLPGIGGQVLKSYLGGFLYFQLWGPLLVVLNAIFVYWADVQGAGAVWTGGTALGLQVMTLSGLSRHYADIAMIAGNMMMLIPFLAQGILSGAKGVMSQGEAMLAGARQGATSAANAVSTGNYSFGNVTVQQQNDAPMTTTGSARTMQINPDGTGWMVASNGDRAFQVGAMRVDSIGKGLVNVGFDRAVSESRAREQNASSDLNASLSRAINGGTGLSTSLNEFIVNTQDQARGLTRSDSEQSSVSIREGRSVANSDSKSSGFSNSNSNGVEVSQSGSSSDSAQAQIDVRGQGSAGIGDSKGGTGANVAIGAGASRSTGNESRFGVQASTRSDQTASGESRTGTTVTGTSERSEGYEQVSSSVRNMSYEQREALGRRWQQDASQEVRDAGSAVLAYNEARRESESAQAMWSESRREGSTASVDVTAGASNLIRSDFSKSNSEMAAQYGSYENFERSLRGGDARAANIFTEAVSQIAQGRPDGFDVPDEAPRQRMLGGEVNPEATFAAGASAALVQGRGGDAMDVAGIGQSSRVEGRAREREAWNEGDRNGLTNFGFRDSGVSRANSFITPDDGNSPVPPPPRDGLTRVGTQGEPDGSRSGVWQDAEGNRYNDQGAEIVVVSGSLPNSRFNIFEGEGNASSGLKPVPDAMPKEMKEFVSLSNFAVGPSFSGNLGAGSVAGSDGRAGMPGTVNLAQVVDRAVGNANAAEGVAGPYAVGTEQYEAQQRNQNNADGAISSIGGHPAEALVGRGKGAYDGVMGRSVRIIDDAKEAVFGDGNKK</sequence>
<evidence type="ECO:0000259" key="3">
    <source>
        <dbReference type="Pfam" id="PF07916"/>
    </source>
</evidence>